<organism evidence="5 6">
    <name type="scientific">Psychromarinibacter halotolerans</name>
    <dbReference type="NCBI Taxonomy" id="1775175"/>
    <lineage>
        <taxon>Bacteria</taxon>
        <taxon>Pseudomonadati</taxon>
        <taxon>Pseudomonadota</taxon>
        <taxon>Alphaproteobacteria</taxon>
        <taxon>Rhodobacterales</taxon>
        <taxon>Paracoccaceae</taxon>
        <taxon>Psychromarinibacter</taxon>
    </lineage>
</organism>
<sequence length="329" mass="34911">MAAASLALIAALGLAACAGIDRRAARNEAQAERTYPPEGQFVEVAGRRVHVVVDGLPKGAGPDLVLIHGASGNTRDFTFRFVDAVKDRYRVLVFDRPGLGYTDRVSDRYGGPANTRSESPAEQARLLQAAAQQLGAERPIVLGQSYGGAVALAWALERPDNVAGLVIVSGASQPWPGQLAPQYPIVASSVGGTSIPPLLAAFLPGDRASLTLGAIFAPQSPPDGYSDHIGIGLALRRETLRANVRQINSLKPHLDAMSERYDSIELPVEIIHGTADSIVPIDVHSDVLVDQLADARLTRLPGIGHMPHHVAQDAVIAVLDRLTRRAGLR</sequence>
<evidence type="ECO:0000313" key="6">
    <source>
        <dbReference type="Proteomes" id="UP001595632"/>
    </source>
</evidence>
<dbReference type="InterPro" id="IPR000073">
    <property type="entry name" value="AB_hydrolase_1"/>
</dbReference>
<evidence type="ECO:0000256" key="3">
    <source>
        <dbReference type="SAM" id="SignalP"/>
    </source>
</evidence>
<dbReference type="SUPFAM" id="SSF53474">
    <property type="entry name" value="alpha/beta-Hydrolases"/>
    <property type="match status" value="1"/>
</dbReference>
<dbReference type="PRINTS" id="PR00111">
    <property type="entry name" value="ABHYDROLASE"/>
</dbReference>
<dbReference type="EMBL" id="JBHRTB010000010">
    <property type="protein sequence ID" value="MFC3143897.1"/>
    <property type="molecule type" value="Genomic_DNA"/>
</dbReference>
<dbReference type="PRINTS" id="PR00793">
    <property type="entry name" value="PROAMNOPTASE"/>
</dbReference>
<comment type="similarity">
    <text evidence="1">Belongs to the peptidase S33 family.</text>
</comment>
<evidence type="ECO:0000256" key="2">
    <source>
        <dbReference type="ARBA" id="ARBA00022801"/>
    </source>
</evidence>
<evidence type="ECO:0000256" key="1">
    <source>
        <dbReference type="ARBA" id="ARBA00010088"/>
    </source>
</evidence>
<evidence type="ECO:0000259" key="4">
    <source>
        <dbReference type="Pfam" id="PF12697"/>
    </source>
</evidence>
<protein>
    <submittedName>
        <fullName evidence="5">Alpha/beta fold hydrolase</fullName>
    </submittedName>
</protein>
<dbReference type="InterPro" id="IPR029058">
    <property type="entry name" value="AB_hydrolase_fold"/>
</dbReference>
<gene>
    <name evidence="5" type="ORF">ACFOGP_14340</name>
</gene>
<dbReference type="RefSeq" id="WP_379561038.1">
    <property type="nucleotide sequence ID" value="NZ_JARGYD010000001.1"/>
</dbReference>
<dbReference type="InterPro" id="IPR002410">
    <property type="entry name" value="Peptidase_S33"/>
</dbReference>
<keyword evidence="2 5" id="KW-0378">Hydrolase</keyword>
<feature type="signal peptide" evidence="3">
    <location>
        <begin position="1"/>
        <end position="18"/>
    </location>
</feature>
<evidence type="ECO:0000313" key="5">
    <source>
        <dbReference type="EMBL" id="MFC3143897.1"/>
    </source>
</evidence>
<comment type="caution">
    <text evidence="5">The sequence shown here is derived from an EMBL/GenBank/DDBJ whole genome shotgun (WGS) entry which is preliminary data.</text>
</comment>
<dbReference type="Pfam" id="PF12697">
    <property type="entry name" value="Abhydrolase_6"/>
    <property type="match status" value="1"/>
</dbReference>
<keyword evidence="6" id="KW-1185">Reference proteome</keyword>
<dbReference type="PANTHER" id="PTHR43798:SF33">
    <property type="entry name" value="HYDROLASE, PUTATIVE (AFU_ORTHOLOGUE AFUA_2G14860)-RELATED"/>
    <property type="match status" value="1"/>
</dbReference>
<dbReference type="Proteomes" id="UP001595632">
    <property type="component" value="Unassembled WGS sequence"/>
</dbReference>
<feature type="domain" description="AB hydrolase-1" evidence="4">
    <location>
        <begin position="64"/>
        <end position="317"/>
    </location>
</feature>
<reference evidence="6" key="1">
    <citation type="journal article" date="2019" name="Int. J. Syst. Evol. Microbiol.">
        <title>The Global Catalogue of Microorganisms (GCM) 10K type strain sequencing project: providing services to taxonomists for standard genome sequencing and annotation.</title>
        <authorList>
            <consortium name="The Broad Institute Genomics Platform"/>
            <consortium name="The Broad Institute Genome Sequencing Center for Infectious Disease"/>
            <person name="Wu L."/>
            <person name="Ma J."/>
        </authorList>
    </citation>
    <scope>NUCLEOTIDE SEQUENCE [LARGE SCALE GENOMIC DNA]</scope>
    <source>
        <strain evidence="6">KCTC 52366</strain>
    </source>
</reference>
<accession>A0ABV7GRB3</accession>
<proteinExistence type="inferred from homology"/>
<dbReference type="InterPro" id="IPR050266">
    <property type="entry name" value="AB_hydrolase_sf"/>
</dbReference>
<name>A0ABV7GRB3_9RHOB</name>
<dbReference type="PANTHER" id="PTHR43798">
    <property type="entry name" value="MONOACYLGLYCEROL LIPASE"/>
    <property type="match status" value="1"/>
</dbReference>
<feature type="chain" id="PRO_5046870367" evidence="3">
    <location>
        <begin position="19"/>
        <end position="329"/>
    </location>
</feature>
<dbReference type="GO" id="GO:0016787">
    <property type="term" value="F:hydrolase activity"/>
    <property type="evidence" value="ECO:0007669"/>
    <property type="project" value="UniProtKB-KW"/>
</dbReference>
<keyword evidence="3" id="KW-0732">Signal</keyword>
<dbReference type="Gene3D" id="3.40.50.1820">
    <property type="entry name" value="alpha/beta hydrolase"/>
    <property type="match status" value="1"/>
</dbReference>